<gene>
    <name evidence="5" type="ORF">BUZ61_00575</name>
</gene>
<accession>A0A2T4SED7</accession>
<dbReference type="GO" id="GO:0016301">
    <property type="term" value="F:kinase activity"/>
    <property type="evidence" value="ECO:0007669"/>
    <property type="project" value="UniProtKB-KW"/>
</dbReference>
<reference evidence="5 6" key="1">
    <citation type="journal article" date="2016" name="Front. Microbiol.">
        <title>Comprehensive Phylogenetic Analysis of Bovine Non-aureus Staphylococci Species Based on Whole-Genome Sequencing.</title>
        <authorList>
            <person name="Naushad S."/>
            <person name="Barkema H.W."/>
            <person name="Luby C."/>
            <person name="Condas L.A."/>
            <person name="Nobrega D.B."/>
            <person name="Carson D.A."/>
            <person name="De Buck J."/>
        </authorList>
    </citation>
    <scope>NUCLEOTIDE SEQUENCE [LARGE SCALE GENOMIC DNA]</scope>
    <source>
        <strain evidence="5 6">SNUC 4337</strain>
    </source>
</reference>
<dbReference type="AlphaFoldDB" id="A0A2T4SED7"/>
<dbReference type="InterPro" id="IPR029056">
    <property type="entry name" value="Ribokinase-like"/>
</dbReference>
<comment type="caution">
    <text evidence="5">The sequence shown here is derived from an EMBL/GenBank/DDBJ whole genome shotgun (WGS) entry which is preliminary data.</text>
</comment>
<keyword evidence="2" id="KW-0808">Transferase</keyword>
<proteinExistence type="inferred from homology"/>
<protein>
    <submittedName>
        <fullName evidence="5">2-dehydro-3-deoxygluconokinase</fullName>
    </submittedName>
</protein>
<dbReference type="PANTHER" id="PTHR43320:SF2">
    <property type="entry name" value="2-DEHYDRO-3-DEOXYGLUCONOKINASE_2-DEHYDRO-3-DEOXYGALACTONOKINASE"/>
    <property type="match status" value="1"/>
</dbReference>
<dbReference type="CDD" id="cd01166">
    <property type="entry name" value="KdgK"/>
    <property type="match status" value="1"/>
</dbReference>
<dbReference type="SUPFAM" id="SSF53613">
    <property type="entry name" value="Ribokinase-like"/>
    <property type="match status" value="1"/>
</dbReference>
<dbReference type="OrthoDB" id="9813569at2"/>
<dbReference type="InterPro" id="IPR011611">
    <property type="entry name" value="PfkB_dom"/>
</dbReference>
<evidence type="ECO:0000313" key="6">
    <source>
        <dbReference type="Proteomes" id="UP000240400"/>
    </source>
</evidence>
<evidence type="ECO:0000256" key="3">
    <source>
        <dbReference type="ARBA" id="ARBA00022777"/>
    </source>
</evidence>
<dbReference type="RefSeq" id="WP_107643884.1">
    <property type="nucleotide sequence ID" value="NZ_PZHR01000002.1"/>
</dbReference>
<dbReference type="InterPro" id="IPR052700">
    <property type="entry name" value="Carb_kinase_PfkB-like"/>
</dbReference>
<sequence>MNKHIAAYGEIMMRLEVPDNLLLRQAEDLKYSFTGTGVNVAGLLAQFGYTSSLISAVPDNSIGSSAIGAIRRLGIQSNLVIKNDNNLGMYFLEKGFGNRPSNVTYTNRQQSSFNITGISKFDLLQSLEDIDVLHICGITLAMNQLTRDNVLQLVKLAKEQNIKVVFDCNFRPSLWGENGNQRAKPYYETILSEADIVIMSEKDAIQTLGLSTNKETKEGQLEALLPLVAKKYEINKIGGTIRTVQGSNHNVIKGYLYDKGAMYYSKAFDVDILDRIGTGDAYTCGIIHGELSNMDPQDTVTFSTASCVLAHTISGDTPLFDTDDIIKVINNEKNDIER</sequence>
<dbReference type="Gene3D" id="3.40.1190.20">
    <property type="match status" value="1"/>
</dbReference>
<keyword evidence="3 5" id="KW-0418">Kinase</keyword>
<dbReference type="Pfam" id="PF00294">
    <property type="entry name" value="PfkB"/>
    <property type="match status" value="1"/>
</dbReference>
<name>A0A2T4SED7_9STAP</name>
<dbReference type="PANTHER" id="PTHR43320">
    <property type="entry name" value="SUGAR KINASE"/>
    <property type="match status" value="1"/>
</dbReference>
<evidence type="ECO:0000256" key="2">
    <source>
        <dbReference type="ARBA" id="ARBA00022679"/>
    </source>
</evidence>
<feature type="domain" description="Carbohydrate kinase PfkB" evidence="4">
    <location>
        <begin position="3"/>
        <end position="310"/>
    </location>
</feature>
<evidence type="ECO:0000259" key="4">
    <source>
        <dbReference type="Pfam" id="PF00294"/>
    </source>
</evidence>
<dbReference type="EMBL" id="PZHR01000002">
    <property type="protein sequence ID" value="PTK60891.1"/>
    <property type="molecule type" value="Genomic_DNA"/>
</dbReference>
<evidence type="ECO:0000313" key="5">
    <source>
        <dbReference type="EMBL" id="PTK60891.1"/>
    </source>
</evidence>
<organism evidence="5 6">
    <name type="scientific">Staphylococcus nepalensis</name>
    <dbReference type="NCBI Taxonomy" id="214473"/>
    <lineage>
        <taxon>Bacteria</taxon>
        <taxon>Bacillati</taxon>
        <taxon>Bacillota</taxon>
        <taxon>Bacilli</taxon>
        <taxon>Bacillales</taxon>
        <taxon>Staphylococcaceae</taxon>
        <taxon>Staphylococcus</taxon>
    </lineage>
</organism>
<comment type="similarity">
    <text evidence="1">Belongs to the carbohydrate kinase PfkB family.</text>
</comment>
<dbReference type="Proteomes" id="UP000240400">
    <property type="component" value="Unassembled WGS sequence"/>
</dbReference>
<evidence type="ECO:0000256" key="1">
    <source>
        <dbReference type="ARBA" id="ARBA00010688"/>
    </source>
</evidence>